<evidence type="ECO:0000313" key="4">
    <source>
        <dbReference type="Proteomes" id="UP001179181"/>
    </source>
</evidence>
<dbReference type="Proteomes" id="UP001179181">
    <property type="component" value="Unassembled WGS sequence"/>
</dbReference>
<evidence type="ECO:0000259" key="2">
    <source>
        <dbReference type="Pfam" id="PF18962"/>
    </source>
</evidence>
<protein>
    <recommendedName>
        <fullName evidence="2">Secretion system C-terminal sorting domain-containing protein</fullName>
    </recommendedName>
</protein>
<organism evidence="3 4">
    <name type="scientific">Dyadobacter arcticus</name>
    <dbReference type="NCBI Taxonomy" id="1078754"/>
    <lineage>
        <taxon>Bacteria</taxon>
        <taxon>Pseudomonadati</taxon>
        <taxon>Bacteroidota</taxon>
        <taxon>Cytophagia</taxon>
        <taxon>Cytophagales</taxon>
        <taxon>Spirosomataceae</taxon>
        <taxon>Dyadobacter</taxon>
    </lineage>
</organism>
<dbReference type="InterPro" id="IPR026444">
    <property type="entry name" value="Secre_tail"/>
</dbReference>
<proteinExistence type="predicted"/>
<keyword evidence="4" id="KW-1185">Reference proteome</keyword>
<dbReference type="Pfam" id="PF18962">
    <property type="entry name" value="Por_Secre_tail"/>
    <property type="match status" value="1"/>
</dbReference>
<dbReference type="RefSeq" id="WP_167267156.1">
    <property type="nucleotide sequence ID" value="NZ_JAASQJ010000001.1"/>
</dbReference>
<evidence type="ECO:0000313" key="3">
    <source>
        <dbReference type="EMBL" id="NIJ51493.1"/>
    </source>
</evidence>
<feature type="domain" description="Secretion system C-terminal sorting" evidence="2">
    <location>
        <begin position="256"/>
        <end position="325"/>
    </location>
</feature>
<dbReference type="NCBIfam" id="TIGR04183">
    <property type="entry name" value="Por_Secre_tail"/>
    <property type="match status" value="1"/>
</dbReference>
<gene>
    <name evidence="3" type="ORF">FHS68_000649</name>
</gene>
<keyword evidence="1" id="KW-0732">Signal</keyword>
<accession>A0ABX0UG64</accession>
<feature type="signal peptide" evidence="1">
    <location>
        <begin position="1"/>
        <end position="21"/>
    </location>
</feature>
<dbReference type="EMBL" id="JAASQJ010000001">
    <property type="protein sequence ID" value="NIJ51493.1"/>
    <property type="molecule type" value="Genomic_DNA"/>
</dbReference>
<feature type="chain" id="PRO_5046993579" description="Secretion system C-terminal sorting domain-containing protein" evidence="1">
    <location>
        <begin position="22"/>
        <end position="333"/>
    </location>
</feature>
<evidence type="ECO:0000256" key="1">
    <source>
        <dbReference type="SAM" id="SignalP"/>
    </source>
</evidence>
<name>A0ABX0UG64_9BACT</name>
<sequence length="333" mass="36712">MKKHAIITTLLLLLLTSNIQAQFTSSAHFNVKSGTQLFIDGLTFVPSADMDLEGKAITVSDVPIPGKPVASIKRVYTLNQALTISGNVGIRYIDPDEMNGNTEDLLVLAFKEAAGANYITSPTSTVQPNLNHVLETVNKSFVNVTAVNANAVFPVKLVDFTAAKEENAVMLKWRTSEEENSHYFEIQRGNDGKNWEALGKVESAGASKNLLSYTFRDNDPLVGINLYRLKMVDHDKSFAYSQIRIVNFESQTAFKVFPNPAAGLIQIDTDDWLKVKTIEVINSLGRTVRTLDVAKTGSISKKEMNLQMLSAGTYIIKMLLTDGTFKTTQIVKN</sequence>
<comment type="caution">
    <text evidence="3">The sequence shown here is derived from an EMBL/GenBank/DDBJ whole genome shotgun (WGS) entry which is preliminary data.</text>
</comment>
<reference evidence="3 4" key="1">
    <citation type="submission" date="2020-03" db="EMBL/GenBank/DDBJ databases">
        <title>Genomic Encyclopedia of Type Strains, Phase IV (KMG-IV): sequencing the most valuable type-strain genomes for metagenomic binning, comparative biology and taxonomic classification.</title>
        <authorList>
            <person name="Goeker M."/>
        </authorList>
    </citation>
    <scope>NUCLEOTIDE SEQUENCE [LARGE SCALE GENOMIC DNA]</scope>
    <source>
        <strain evidence="3 4">DSM 102865</strain>
    </source>
</reference>